<gene>
    <name evidence="1" type="ORF">LSALG_LOCUS7009</name>
</gene>
<reference evidence="1" key="1">
    <citation type="submission" date="2023-04" db="EMBL/GenBank/DDBJ databases">
        <authorList>
            <person name="Vijverberg K."/>
            <person name="Xiong W."/>
            <person name="Schranz E."/>
        </authorList>
    </citation>
    <scope>NUCLEOTIDE SEQUENCE</scope>
</reference>
<accession>A0AA35VHR7</accession>
<dbReference type="PANTHER" id="PTHR34427">
    <property type="entry name" value="DUF4283 DOMAIN PROTEIN"/>
    <property type="match status" value="1"/>
</dbReference>
<dbReference type="EMBL" id="OX465077">
    <property type="protein sequence ID" value="CAI9266455.1"/>
    <property type="molecule type" value="Genomic_DNA"/>
</dbReference>
<keyword evidence="2" id="KW-1185">Reference proteome</keyword>
<name>A0AA35VHR7_LACSI</name>
<dbReference type="AlphaFoldDB" id="A0AA35VHR7"/>
<evidence type="ECO:0000313" key="1">
    <source>
        <dbReference type="EMBL" id="CAI9266455.1"/>
    </source>
</evidence>
<proteinExistence type="predicted"/>
<sequence length="324" mass="35572">MKRMFNGKILIGETKTLDHVGHLPALISIHSGDGEKVKYAGGMKAIIEFASSTLAKNFLNNKNTSIRIVRLPIRLWCEDNFSAIVRKFGKIIVPFNHIEDRLDLSVVKLGILTGMKKKINEVVRVEVEGKTCDIGVVEYEDEPWFPFKFENEEQPYESQSNYATSEADVVDSKEDEEGISDTWVDEPEDGEIISSGEDDGVGDGGCSGNHVAFETSPAQRSESILEPSQVHAYHDNGVVESNHGENNELNVKDAPIENSGGTIIVTGRVVNSSSMNHVPNLDHSNMGSPKPSSFTTSLAKSDCFGPFPSKVITPLSPNNLLRIR</sequence>
<protein>
    <recommendedName>
        <fullName evidence="3">DUF4283 domain-containing protein</fullName>
    </recommendedName>
</protein>
<organism evidence="1 2">
    <name type="scientific">Lactuca saligna</name>
    <name type="common">Willowleaf lettuce</name>
    <dbReference type="NCBI Taxonomy" id="75948"/>
    <lineage>
        <taxon>Eukaryota</taxon>
        <taxon>Viridiplantae</taxon>
        <taxon>Streptophyta</taxon>
        <taxon>Embryophyta</taxon>
        <taxon>Tracheophyta</taxon>
        <taxon>Spermatophyta</taxon>
        <taxon>Magnoliopsida</taxon>
        <taxon>eudicotyledons</taxon>
        <taxon>Gunneridae</taxon>
        <taxon>Pentapetalae</taxon>
        <taxon>asterids</taxon>
        <taxon>campanulids</taxon>
        <taxon>Asterales</taxon>
        <taxon>Asteraceae</taxon>
        <taxon>Cichorioideae</taxon>
        <taxon>Cichorieae</taxon>
        <taxon>Lactucinae</taxon>
        <taxon>Lactuca</taxon>
    </lineage>
</organism>
<evidence type="ECO:0008006" key="3">
    <source>
        <dbReference type="Google" id="ProtNLM"/>
    </source>
</evidence>
<evidence type="ECO:0000313" key="2">
    <source>
        <dbReference type="Proteomes" id="UP001177003"/>
    </source>
</evidence>
<dbReference type="Proteomes" id="UP001177003">
    <property type="component" value="Chromosome 1"/>
</dbReference>
<dbReference type="PANTHER" id="PTHR34427:SF5">
    <property type="entry name" value="DUF4283 DOMAIN-CONTAINING PROTEIN"/>
    <property type="match status" value="1"/>
</dbReference>